<dbReference type="Proteomes" id="UP001519331">
    <property type="component" value="Unassembled WGS sequence"/>
</dbReference>
<feature type="transmembrane region" description="Helical" evidence="1">
    <location>
        <begin position="50"/>
        <end position="73"/>
    </location>
</feature>
<name>A0ABS4T507_9MICC</name>
<evidence type="ECO:0000313" key="3">
    <source>
        <dbReference type="Proteomes" id="UP001519331"/>
    </source>
</evidence>
<evidence type="ECO:0000313" key="2">
    <source>
        <dbReference type="EMBL" id="MBP2319548.1"/>
    </source>
</evidence>
<protein>
    <recommendedName>
        <fullName evidence="4">Holin</fullName>
    </recommendedName>
</protein>
<comment type="caution">
    <text evidence="2">The sequence shown here is derived from an EMBL/GenBank/DDBJ whole genome shotgun (WGS) entry which is preliminary data.</text>
</comment>
<feature type="transmembrane region" description="Helical" evidence="1">
    <location>
        <begin position="14"/>
        <end position="38"/>
    </location>
</feature>
<keyword evidence="1" id="KW-0812">Transmembrane</keyword>
<keyword evidence="3" id="KW-1185">Reference proteome</keyword>
<organism evidence="2 3">
    <name type="scientific">Nesterenkonia lacusekhoensis</name>
    <dbReference type="NCBI Taxonomy" id="150832"/>
    <lineage>
        <taxon>Bacteria</taxon>
        <taxon>Bacillati</taxon>
        <taxon>Actinomycetota</taxon>
        <taxon>Actinomycetes</taxon>
        <taxon>Micrococcales</taxon>
        <taxon>Micrococcaceae</taxon>
        <taxon>Nesterenkonia</taxon>
    </lineage>
</organism>
<evidence type="ECO:0008006" key="4">
    <source>
        <dbReference type="Google" id="ProtNLM"/>
    </source>
</evidence>
<keyword evidence="1" id="KW-1133">Transmembrane helix</keyword>
<accession>A0ABS4T507</accession>
<proteinExistence type="predicted"/>
<gene>
    <name evidence="2" type="ORF">JOF45_002631</name>
</gene>
<dbReference type="RefSeq" id="WP_210051504.1">
    <property type="nucleotide sequence ID" value="NZ_JAGINX010000002.1"/>
</dbReference>
<evidence type="ECO:0000256" key="1">
    <source>
        <dbReference type="SAM" id="Phobius"/>
    </source>
</evidence>
<dbReference type="EMBL" id="JAGINX010000002">
    <property type="protein sequence ID" value="MBP2319548.1"/>
    <property type="molecule type" value="Genomic_DNA"/>
</dbReference>
<keyword evidence="1" id="KW-0472">Membrane</keyword>
<sequence length="96" mass="10101">MAQKKHTLAKVPRAVLYAVGGAAILALVAAVIAELYAPGSIQRVREATEIAVTEFGVILTAVAALVPPVLALLNLTDDEPANPLDEYDPEEVIDQP</sequence>
<reference evidence="2 3" key="1">
    <citation type="submission" date="2021-03" db="EMBL/GenBank/DDBJ databases">
        <title>Sequencing the genomes of 1000 actinobacteria strains.</title>
        <authorList>
            <person name="Klenk H.-P."/>
        </authorList>
    </citation>
    <scope>NUCLEOTIDE SEQUENCE [LARGE SCALE GENOMIC DNA]</scope>
    <source>
        <strain evidence="2 3">DSM 12544</strain>
    </source>
</reference>